<proteinExistence type="inferred from homology"/>
<feature type="domain" description="AAA+ ATPase" evidence="8">
    <location>
        <begin position="249"/>
        <end position="424"/>
    </location>
</feature>
<keyword evidence="4" id="KW-0235">DNA replication</keyword>
<dbReference type="GeneID" id="88174050"/>
<dbReference type="InterPro" id="IPR032705">
    <property type="entry name" value="ORC4_C"/>
</dbReference>
<evidence type="ECO:0000256" key="1">
    <source>
        <dbReference type="ARBA" id="ARBA00004123"/>
    </source>
</evidence>
<dbReference type="Pfam" id="PF13191">
    <property type="entry name" value="AAA_16"/>
    <property type="match status" value="1"/>
</dbReference>
<dbReference type="FunFam" id="3.40.50.300:FF:001499">
    <property type="entry name" value="Origin recognition complex subunit 4, putative"/>
    <property type="match status" value="1"/>
</dbReference>
<evidence type="ECO:0000256" key="4">
    <source>
        <dbReference type="ARBA" id="ARBA00022705"/>
    </source>
</evidence>
<dbReference type="EMBL" id="CP138896">
    <property type="protein sequence ID" value="WPK25661.1"/>
    <property type="molecule type" value="Genomic_DNA"/>
</dbReference>
<dbReference type="SUPFAM" id="SSF52540">
    <property type="entry name" value="P-loop containing nucleoside triphosphate hydrolases"/>
    <property type="match status" value="1"/>
</dbReference>
<evidence type="ECO:0000259" key="8">
    <source>
        <dbReference type="SMART" id="SM00382"/>
    </source>
</evidence>
<dbReference type="Proteomes" id="UP001338582">
    <property type="component" value="Chromosome 3"/>
</dbReference>
<dbReference type="PANTHER" id="PTHR12087">
    <property type="entry name" value="ORIGIN RECOGNITION COMPLEX SUBUNIT 4"/>
    <property type="match status" value="1"/>
</dbReference>
<sequence length="675" mass="75944">MSKFQDFEDEFSAIKQCSVKDLDSDPFIKQLNGQKGLTRDRSIQRDKERLNYTFNIRQSDPGLKHKLDSLPNSEPETHKRQRRTSHANSEGSENVHLSETNDTTDVKLEEIETTVTLEEHTDFPIVSSQDRIDLNRNTQGPGHSVVKNVTELSSNLRVPKNLDTPENVTDEIGIALVDKPQEKILLVDTSENLLEEPSLAVSANDVTLMKNTILLQLASPSIPNIDDSLLLTPSKELRSVLSRTVEDGESHMVLLIGPHGLGKTVVINDALGSLKAAENEKFITIKLSGSLQLTEQHAVREIARQLDAELKNSTENSEATTFEQRAISDTFANILRTLEASVDSKKLSYGKADLPIRVIFVIDEVEKYTDTPKQMLLYNLFELTQNPKVPICVVGVTAKINIRDLFEKRVRSRFSQRIITTHLASTLEDYWSNASKVLKVDSSMFEKFEAPQYPRLWNDRIEQLYHRSTGLKSLVFKSYFATKSMSQFKQASMLPVSEITEANYTVNADDFGIYSRNAIDGVEAKIASCSLLELMMVIAAARYTHRSENNQVNFNLAYNEYVQMLKAFNTEATTLSVSGSNPNASHIDSLVLAGIKVTRAVTSARIMRDPWGRLFTMGLLFDALTTSNEVNAHNNLNMYKEIVLEDARMLQLDVSLEEIRNLLSGDSFMERLTKI</sequence>
<keyword evidence="5" id="KW-0238">DNA-binding</keyword>
<feature type="region of interest" description="Disordered" evidence="7">
    <location>
        <begin position="58"/>
        <end position="105"/>
    </location>
</feature>
<evidence type="ECO:0000256" key="5">
    <source>
        <dbReference type="ARBA" id="ARBA00023125"/>
    </source>
</evidence>
<dbReference type="AlphaFoldDB" id="A0AAX4HAS6"/>
<keyword evidence="10" id="KW-1185">Reference proteome</keyword>
<comment type="similarity">
    <text evidence="2">Belongs to the ORC4 family.</text>
</comment>
<dbReference type="GO" id="GO:0005664">
    <property type="term" value="C:nuclear origin of replication recognition complex"/>
    <property type="evidence" value="ECO:0007669"/>
    <property type="project" value="TreeGrafter"/>
</dbReference>
<dbReference type="PANTHER" id="PTHR12087:SF0">
    <property type="entry name" value="ORIGIN RECOGNITION COMPLEX SUBUNIT 4"/>
    <property type="match status" value="1"/>
</dbReference>
<feature type="compositionally biased region" description="Polar residues" evidence="7">
    <location>
        <begin position="86"/>
        <end position="103"/>
    </location>
</feature>
<dbReference type="SMART" id="SM00382">
    <property type="entry name" value="AAA"/>
    <property type="match status" value="1"/>
</dbReference>
<comment type="subcellular location">
    <subcellularLocation>
        <location evidence="1">Nucleus</location>
    </subcellularLocation>
</comment>
<evidence type="ECO:0000256" key="2">
    <source>
        <dbReference type="ARBA" id="ARBA00005334"/>
    </source>
</evidence>
<organism evidence="9 10">
    <name type="scientific">Australozyma saopauloensis</name>
    <dbReference type="NCBI Taxonomy" id="291208"/>
    <lineage>
        <taxon>Eukaryota</taxon>
        <taxon>Fungi</taxon>
        <taxon>Dikarya</taxon>
        <taxon>Ascomycota</taxon>
        <taxon>Saccharomycotina</taxon>
        <taxon>Pichiomycetes</taxon>
        <taxon>Metschnikowiaceae</taxon>
        <taxon>Australozyma</taxon>
    </lineage>
</organism>
<keyword evidence="6" id="KW-0539">Nucleus</keyword>
<dbReference type="RefSeq" id="XP_062878043.1">
    <property type="nucleotide sequence ID" value="XM_063021973.1"/>
</dbReference>
<evidence type="ECO:0000256" key="3">
    <source>
        <dbReference type="ARBA" id="ARBA00019083"/>
    </source>
</evidence>
<evidence type="ECO:0000313" key="10">
    <source>
        <dbReference type="Proteomes" id="UP001338582"/>
    </source>
</evidence>
<dbReference type="Pfam" id="PF14629">
    <property type="entry name" value="ORC4_C"/>
    <property type="match status" value="1"/>
</dbReference>
<accession>A0AAX4HAS6</accession>
<dbReference type="GO" id="GO:0003688">
    <property type="term" value="F:DNA replication origin binding"/>
    <property type="evidence" value="ECO:0007669"/>
    <property type="project" value="TreeGrafter"/>
</dbReference>
<protein>
    <recommendedName>
        <fullName evidence="3">Origin recognition complex subunit 4</fullName>
    </recommendedName>
</protein>
<dbReference type="GO" id="GO:0006270">
    <property type="term" value="P:DNA replication initiation"/>
    <property type="evidence" value="ECO:0007669"/>
    <property type="project" value="TreeGrafter"/>
</dbReference>
<dbReference type="InterPro" id="IPR027417">
    <property type="entry name" value="P-loop_NTPase"/>
</dbReference>
<dbReference type="InterPro" id="IPR003593">
    <property type="entry name" value="AAA+_ATPase"/>
</dbReference>
<dbReference type="Gene3D" id="3.40.50.300">
    <property type="entry name" value="P-loop containing nucleotide triphosphate hydrolases"/>
    <property type="match status" value="1"/>
</dbReference>
<name>A0AAX4HAS6_9ASCO</name>
<gene>
    <name evidence="9" type="ORF">PUMCH_002986</name>
</gene>
<evidence type="ECO:0000313" key="9">
    <source>
        <dbReference type="EMBL" id="WPK25661.1"/>
    </source>
</evidence>
<dbReference type="InterPro" id="IPR041664">
    <property type="entry name" value="AAA_16"/>
</dbReference>
<evidence type="ECO:0000256" key="7">
    <source>
        <dbReference type="SAM" id="MobiDB-lite"/>
    </source>
</evidence>
<dbReference type="InterPro" id="IPR016527">
    <property type="entry name" value="ORC4"/>
</dbReference>
<dbReference type="KEGG" id="asau:88174050"/>
<evidence type="ECO:0000256" key="6">
    <source>
        <dbReference type="ARBA" id="ARBA00023242"/>
    </source>
</evidence>
<reference evidence="9 10" key="1">
    <citation type="submission" date="2023-10" db="EMBL/GenBank/DDBJ databases">
        <title>Draft Genome Sequence of Candida saopaulonensis from a very Premature Infant with Sepsis.</title>
        <authorList>
            <person name="Ning Y."/>
            <person name="Dai R."/>
            <person name="Xiao M."/>
            <person name="Xu Y."/>
            <person name="Yan Q."/>
            <person name="Zhang L."/>
        </authorList>
    </citation>
    <scope>NUCLEOTIDE SEQUENCE [LARGE SCALE GENOMIC DNA]</scope>
    <source>
        <strain evidence="9 10">19XY460</strain>
    </source>
</reference>